<feature type="transmembrane region" description="Helical" evidence="2">
    <location>
        <begin position="94"/>
        <end position="116"/>
    </location>
</feature>
<dbReference type="RefSeq" id="XP_067180067.1">
    <property type="nucleotide sequence ID" value="XM_067322294.1"/>
</dbReference>
<dbReference type="GeneID" id="92514806"/>
<keyword evidence="2" id="KW-1133">Transmembrane helix</keyword>
<evidence type="ECO:0000313" key="4">
    <source>
        <dbReference type="Proteomes" id="UP000673552"/>
    </source>
</evidence>
<name>A0A836H1V4_9TRYP</name>
<evidence type="ECO:0000256" key="2">
    <source>
        <dbReference type="SAM" id="Phobius"/>
    </source>
</evidence>
<gene>
    <name evidence="3" type="ORF">LSCM1_04805</name>
</gene>
<keyword evidence="2" id="KW-0812">Transmembrane</keyword>
<dbReference type="OrthoDB" id="277699at2759"/>
<feature type="region of interest" description="Disordered" evidence="1">
    <location>
        <begin position="142"/>
        <end position="198"/>
    </location>
</feature>
<keyword evidence="4" id="KW-1185">Reference proteome</keyword>
<dbReference type="AlphaFoldDB" id="A0A836H1V4"/>
<feature type="compositionally biased region" description="Basic and acidic residues" evidence="1">
    <location>
        <begin position="142"/>
        <end position="161"/>
    </location>
</feature>
<sequence length="270" mass="30061">MVAWGPLQRQLLAYITRHPKFQEAVKKGWQGMAAHSTVQRAKQSAYAALSKMSAKATRSDSESGAKADASAMKRTLDTWRQRISSGWYKYKTSVVSFIAANFMVILMLLQFSPMLWHSAKRCIQYFAEVPSRVEAEHEVRRRGRKAEAAEEALRSKAEAPTEGRGYAIFGSEPPPQPAWGSHAERDAQAPRPSQSWQTSYSLLDDTVGTEQGPDAQQSFNDMHKDLFRTSDGSALVNFDTSFLVKMGDETTFTSSLEREALTGSVSSRPL</sequence>
<evidence type="ECO:0008006" key="5">
    <source>
        <dbReference type="Google" id="ProtNLM"/>
    </source>
</evidence>
<organism evidence="3 4">
    <name type="scientific">Leishmania martiniquensis</name>
    <dbReference type="NCBI Taxonomy" id="1580590"/>
    <lineage>
        <taxon>Eukaryota</taxon>
        <taxon>Discoba</taxon>
        <taxon>Euglenozoa</taxon>
        <taxon>Kinetoplastea</taxon>
        <taxon>Metakinetoplastina</taxon>
        <taxon>Trypanosomatida</taxon>
        <taxon>Trypanosomatidae</taxon>
        <taxon>Leishmaniinae</taxon>
        <taxon>Leishmania</taxon>
    </lineage>
</organism>
<evidence type="ECO:0000256" key="1">
    <source>
        <dbReference type="SAM" id="MobiDB-lite"/>
    </source>
</evidence>
<protein>
    <recommendedName>
        <fullName evidence="5">Transmembrane protein</fullName>
    </recommendedName>
</protein>
<dbReference type="Proteomes" id="UP000673552">
    <property type="component" value="Unassembled WGS sequence"/>
</dbReference>
<reference evidence="4" key="1">
    <citation type="journal article" date="2021" name="Microbiol. Resour. Announc.">
        <title>LGAAP: Leishmaniinae Genome Assembly and Annotation Pipeline.</title>
        <authorList>
            <person name="Almutairi H."/>
            <person name="Urbaniak M.D."/>
            <person name="Bates M.D."/>
            <person name="Jariyapan N."/>
            <person name="Kwakye-Nuako G."/>
            <person name="Thomaz-Soccol V."/>
            <person name="Al-Salem W.S."/>
            <person name="Dillon R.J."/>
            <person name="Bates P.A."/>
            <person name="Gatherer D."/>
        </authorList>
    </citation>
    <scope>NUCLEOTIDE SEQUENCE [LARGE SCALE GENOMIC DNA]</scope>
</reference>
<dbReference type="EMBL" id="JAFEUZ010000014">
    <property type="protein sequence ID" value="KAG5483264.1"/>
    <property type="molecule type" value="Genomic_DNA"/>
</dbReference>
<dbReference type="KEGG" id="lmat:92514806"/>
<reference evidence="4" key="2">
    <citation type="journal article" date="2021" name="Sci. Data">
        <title>Chromosome-scale genome sequencing, assembly and annotation of six genomes from subfamily Leishmaniinae.</title>
        <authorList>
            <person name="Almutairi H."/>
            <person name="Urbaniak M.D."/>
            <person name="Bates M.D."/>
            <person name="Jariyapan N."/>
            <person name="Kwakye-Nuako G."/>
            <person name="Thomaz Soccol V."/>
            <person name="Al-Salem W.S."/>
            <person name="Dillon R.J."/>
            <person name="Bates P.A."/>
            <person name="Gatherer D."/>
        </authorList>
    </citation>
    <scope>NUCLEOTIDE SEQUENCE [LARGE SCALE GENOMIC DNA]</scope>
</reference>
<keyword evidence="2" id="KW-0472">Membrane</keyword>
<proteinExistence type="predicted"/>
<evidence type="ECO:0000313" key="3">
    <source>
        <dbReference type="EMBL" id="KAG5483264.1"/>
    </source>
</evidence>
<accession>A0A836H1V4</accession>
<comment type="caution">
    <text evidence="3">The sequence shown here is derived from an EMBL/GenBank/DDBJ whole genome shotgun (WGS) entry which is preliminary data.</text>
</comment>